<dbReference type="PANTHER" id="PTHR44936:SF10">
    <property type="entry name" value="SENSOR PROTEIN RSTB"/>
    <property type="match status" value="1"/>
</dbReference>
<dbReference type="Gene3D" id="3.30.565.10">
    <property type="entry name" value="Histidine kinase-like ATPase, C-terminal domain"/>
    <property type="match status" value="2"/>
</dbReference>
<dbReference type="AlphaFoldDB" id="A0A454AAW4"/>
<keyword evidence="8" id="KW-0175">Coiled coil</keyword>
<evidence type="ECO:0000256" key="3">
    <source>
        <dbReference type="ARBA" id="ARBA00022553"/>
    </source>
</evidence>
<dbReference type="Pfam" id="PF02518">
    <property type="entry name" value="HATPase_c"/>
    <property type="match status" value="1"/>
</dbReference>
<evidence type="ECO:0000259" key="9">
    <source>
        <dbReference type="PROSITE" id="PS50109"/>
    </source>
</evidence>
<dbReference type="Pfam" id="PF13589">
    <property type="entry name" value="HATPase_c_3"/>
    <property type="match status" value="1"/>
</dbReference>
<dbReference type="PROSITE" id="PS50109">
    <property type="entry name" value="HIS_KIN"/>
    <property type="match status" value="1"/>
</dbReference>
<dbReference type="PANTHER" id="PTHR44936">
    <property type="entry name" value="SENSOR PROTEIN CREC"/>
    <property type="match status" value="1"/>
</dbReference>
<comment type="catalytic activity">
    <reaction evidence="1">
        <text>ATP + protein L-histidine = ADP + protein N-phospho-L-histidine.</text>
        <dbReference type="EC" id="2.7.13.3"/>
    </reaction>
</comment>
<evidence type="ECO:0000256" key="6">
    <source>
        <dbReference type="ARBA" id="ARBA00022777"/>
    </source>
</evidence>
<evidence type="ECO:0000256" key="5">
    <source>
        <dbReference type="ARBA" id="ARBA00022741"/>
    </source>
</evidence>
<evidence type="ECO:0000256" key="7">
    <source>
        <dbReference type="ARBA" id="ARBA00022840"/>
    </source>
</evidence>
<organism evidence="10 11">
    <name type="scientific">Escherichia coli O6:K15:H31 (strain 536 / UPEC)</name>
    <dbReference type="NCBI Taxonomy" id="362663"/>
    <lineage>
        <taxon>Bacteria</taxon>
        <taxon>Pseudomonadati</taxon>
        <taxon>Pseudomonadota</taxon>
        <taxon>Gammaproteobacteria</taxon>
        <taxon>Enterobacterales</taxon>
        <taxon>Enterobacteriaceae</taxon>
        <taxon>Escherichia</taxon>
    </lineage>
</organism>
<dbReference type="GO" id="GO:0004673">
    <property type="term" value="F:protein histidine kinase activity"/>
    <property type="evidence" value="ECO:0007669"/>
    <property type="project" value="UniProtKB-EC"/>
</dbReference>
<protein>
    <recommendedName>
        <fullName evidence="2">histidine kinase</fullName>
        <ecNumber evidence="2">2.7.13.3</ecNumber>
    </recommendedName>
</protein>
<dbReference type="SMART" id="SM00387">
    <property type="entry name" value="HATPase_c"/>
    <property type="match status" value="1"/>
</dbReference>
<dbReference type="RefSeq" id="WP_001063091.1">
    <property type="nucleotide sequence ID" value="NC_008253.1"/>
</dbReference>
<evidence type="ECO:0000256" key="1">
    <source>
        <dbReference type="ARBA" id="ARBA00000085"/>
    </source>
</evidence>
<dbReference type="EC" id="2.7.13.3" evidence="2"/>
<accession>A0A454AAW4</accession>
<feature type="domain" description="Histidine kinase" evidence="9">
    <location>
        <begin position="777"/>
        <end position="984"/>
    </location>
</feature>
<dbReference type="InterPro" id="IPR050980">
    <property type="entry name" value="2C_sensor_his_kinase"/>
</dbReference>
<dbReference type="InterPro" id="IPR043836">
    <property type="entry name" value="DHp"/>
</dbReference>
<dbReference type="Proteomes" id="UP000009182">
    <property type="component" value="Chromosome"/>
</dbReference>
<evidence type="ECO:0000256" key="4">
    <source>
        <dbReference type="ARBA" id="ARBA00022679"/>
    </source>
</evidence>
<reference evidence="10 11" key="1">
    <citation type="journal article" date="2006" name="Mol. Microbiol.">
        <title>Role of pathogenicity island-associated integrases in the genome plasticity of uropathogenic Escherichia coli strain 536.</title>
        <authorList>
            <person name="Hochhut B."/>
            <person name="Wilde C."/>
            <person name="Balling G."/>
            <person name="Middendorf B."/>
            <person name="Dobrindt U."/>
            <person name="Brzuszkiewicz E."/>
            <person name="Gottschalk G."/>
            <person name="Carniel E."/>
            <person name="Hacker J."/>
        </authorList>
    </citation>
    <scope>NUCLEOTIDE SEQUENCE [LARGE SCALE GENOMIC DNA]</scope>
    <source>
        <strain evidence="11">536 / UPEC</strain>
    </source>
</reference>
<keyword evidence="3" id="KW-0597">Phosphoprotein</keyword>
<evidence type="ECO:0000313" key="10">
    <source>
        <dbReference type="EMBL" id="ABG72507.1"/>
    </source>
</evidence>
<keyword evidence="6" id="KW-0418">Kinase</keyword>
<evidence type="ECO:0000256" key="2">
    <source>
        <dbReference type="ARBA" id="ARBA00012438"/>
    </source>
</evidence>
<keyword evidence="7" id="KW-0067">ATP-binding</keyword>
<keyword evidence="4" id="KW-0808">Transferase</keyword>
<sequence>MAKIRTKARALDMLGRQQIAGIPTALSELFKNAHDAYADNVEVDFFRKENLLILRDDGLGMTTDEFEERWLTIGTSSKLIDDDAINKPAVDSNKAFRPIMGEKGIGRLSIAAIGPQVLVLTRAKRDNELKPLVAAFVNWSLFAIPSLDLDDIEIPIRTIINDECFTKKTLDEMIEQARNNLDSLSHKISKSKVSQINTQLSSFEFDPILWEKKLGGLRLSGDGHGTHFIIMPTEEILIDDISTSDSNKTSEQSSRLEKALLGFTNTMYSDSNPPIIARFRDYLEDGECIDRISESIFFTPQEFNLADHHIEGWFNEFGQFSGTVSVYGEEPIHHVVTWKNNNQLTQCGPFKIKLAYIHGRLRDSRLPMELWAPLKEKTDRYGGLYIYRDGLRILPYGDSDTDFLKIEKRRTLSASEYFFSYRRLFGAIELTKENNASLVEKAGREGFIENKPYKQFKEMLENFFIEIARDFFKDDGDMSELFVETKQRRNEEHDLLSKRSKQTKAKKDRLKKDLYDFFDKLDNDYWNIEINKLINKNEEYFSSTEITDTNIDYVYNKIKEQNDAIIKNLRNSVDIKKPSGVGLTKELSNLWDRYQIERQKILLSLNELKDNVDRKLIELDNKNNDFLNLRKRLEDSLNLQQSYYEKELTKLYNDAKNALKDVQSKANRLISDNKKKHKSELKNISYEFQSTNLNGKDTAYILDVKRNLESKIENTSNEVINEIRKLTDQIAIISDSTTSENLSSAQVTEAIETELEHLRDQQANNAELILLGMALSVVHHEFNGNIRAIRSALRELKAWADRNPKLDIIYQKIRTSFDHLDGYLKTFTPLTRRLSRSKTNITGTAILEFIRDVFDDRLEKEGIELFTTSKFVNQEIVTYTSTIYPVFINLIDNAIYWLGKTTGEKRLILDATETGFVIGDTGPGVSTRDRDIIFDMGFTRKTGGRGMGLFISKECLSRDGFTIRLDDYTPEQGAFFIIEPSEETSE</sequence>
<name>A0A454AAW4_ECOL5</name>
<dbReference type="CDD" id="cd00075">
    <property type="entry name" value="HATPase"/>
    <property type="match status" value="1"/>
</dbReference>
<gene>
    <name evidence="10" type="ordered locus">ECP_4571</name>
</gene>
<dbReference type="InterPro" id="IPR036890">
    <property type="entry name" value="HATPase_C_sf"/>
</dbReference>
<dbReference type="GO" id="GO:0005524">
    <property type="term" value="F:ATP binding"/>
    <property type="evidence" value="ECO:0007669"/>
    <property type="project" value="UniProtKB-KW"/>
</dbReference>
<keyword evidence="5" id="KW-0547">Nucleotide-binding</keyword>
<evidence type="ECO:0000256" key="8">
    <source>
        <dbReference type="SAM" id="Coils"/>
    </source>
</evidence>
<feature type="coiled-coil region" evidence="8">
    <location>
        <begin position="167"/>
        <end position="194"/>
    </location>
</feature>
<dbReference type="InterPro" id="IPR003594">
    <property type="entry name" value="HATPase_dom"/>
</dbReference>
<dbReference type="SUPFAM" id="SSF55874">
    <property type="entry name" value="ATPase domain of HSP90 chaperone/DNA topoisomerase II/histidine kinase"/>
    <property type="match status" value="2"/>
</dbReference>
<dbReference type="Pfam" id="PF19191">
    <property type="entry name" value="HEF_HK"/>
    <property type="match status" value="1"/>
</dbReference>
<dbReference type="InterPro" id="IPR005467">
    <property type="entry name" value="His_kinase_dom"/>
</dbReference>
<feature type="coiled-coil region" evidence="8">
    <location>
        <begin position="602"/>
        <end position="672"/>
    </location>
</feature>
<dbReference type="KEGG" id="ecp:ECP_4571"/>
<dbReference type="EMBL" id="CP000247">
    <property type="protein sequence ID" value="ABG72507.1"/>
    <property type="molecule type" value="Genomic_DNA"/>
</dbReference>
<proteinExistence type="predicted"/>
<evidence type="ECO:0000313" key="11">
    <source>
        <dbReference type="Proteomes" id="UP000009182"/>
    </source>
</evidence>